<dbReference type="InterPro" id="IPR052851">
    <property type="entry name" value="GCD1_mitochondrial"/>
</dbReference>
<dbReference type="AlphaFoldDB" id="A0AA38KXH2"/>
<organism evidence="2 3">
    <name type="scientific">Taxus chinensis</name>
    <name type="common">Chinese yew</name>
    <name type="synonym">Taxus wallichiana var. chinensis</name>
    <dbReference type="NCBI Taxonomy" id="29808"/>
    <lineage>
        <taxon>Eukaryota</taxon>
        <taxon>Viridiplantae</taxon>
        <taxon>Streptophyta</taxon>
        <taxon>Embryophyta</taxon>
        <taxon>Tracheophyta</taxon>
        <taxon>Spermatophyta</taxon>
        <taxon>Pinopsida</taxon>
        <taxon>Pinidae</taxon>
        <taxon>Conifers II</taxon>
        <taxon>Cupressales</taxon>
        <taxon>Taxaceae</taxon>
        <taxon>Taxus</taxon>
    </lineage>
</organism>
<protein>
    <submittedName>
        <fullName evidence="2">Uncharacterized protein</fullName>
    </submittedName>
</protein>
<reference evidence="2 3" key="1">
    <citation type="journal article" date="2021" name="Nat. Plants">
        <title>The Taxus genome provides insights into paclitaxel biosynthesis.</title>
        <authorList>
            <person name="Xiong X."/>
            <person name="Gou J."/>
            <person name="Liao Q."/>
            <person name="Li Y."/>
            <person name="Zhou Q."/>
            <person name="Bi G."/>
            <person name="Li C."/>
            <person name="Du R."/>
            <person name="Wang X."/>
            <person name="Sun T."/>
            <person name="Guo L."/>
            <person name="Liang H."/>
            <person name="Lu P."/>
            <person name="Wu Y."/>
            <person name="Zhang Z."/>
            <person name="Ro D.K."/>
            <person name="Shang Y."/>
            <person name="Huang S."/>
            <person name="Yan J."/>
        </authorList>
    </citation>
    <scope>NUCLEOTIDE SEQUENCE [LARGE SCALE GENOMIC DNA]</scope>
    <source>
        <strain evidence="2">Ta-2019</strain>
    </source>
</reference>
<dbReference type="EMBL" id="JAHRHJ020000008">
    <property type="protein sequence ID" value="KAH9306770.1"/>
    <property type="molecule type" value="Genomic_DNA"/>
</dbReference>
<feature type="compositionally biased region" description="Polar residues" evidence="1">
    <location>
        <begin position="41"/>
        <end position="50"/>
    </location>
</feature>
<dbReference type="Pfam" id="PF12298">
    <property type="entry name" value="Bot1p"/>
    <property type="match status" value="1"/>
</dbReference>
<comment type="caution">
    <text evidence="2">The sequence shown here is derived from an EMBL/GenBank/DDBJ whole genome shotgun (WGS) entry which is preliminary data.</text>
</comment>
<feature type="region of interest" description="Disordered" evidence="1">
    <location>
        <begin position="41"/>
        <end position="86"/>
    </location>
</feature>
<dbReference type="Proteomes" id="UP000824469">
    <property type="component" value="Unassembled WGS sequence"/>
</dbReference>
<evidence type="ECO:0000256" key="1">
    <source>
        <dbReference type="SAM" id="MobiDB-lite"/>
    </source>
</evidence>
<keyword evidence="3" id="KW-1185">Reference proteome</keyword>
<evidence type="ECO:0000313" key="3">
    <source>
        <dbReference type="Proteomes" id="UP000824469"/>
    </source>
</evidence>
<dbReference type="PANTHER" id="PTHR35476">
    <property type="entry name" value="MUCIN-LIKE PROTEIN"/>
    <property type="match status" value="1"/>
</dbReference>
<gene>
    <name evidence="2" type="ORF">KI387_011174</name>
</gene>
<sequence length="296" mass="33658">MQRLLPFACKTVLSKVLAQNSSSTTSPSSRIILQPLAQRHFCSSNGSRNDPGSKPQDPWDQPWQNKQQQKQNPDFSTPFEPIGSSWSTGITEEEFEEEEAVGRPVENIDEGLISTATTEELDKTNSVKGEGFFDDSEEWARVEAQYGESKKFVESIDGKIDEMEVLLTQVREPGLRGAYLKDSEKQEMYKLHKENPEVYTVERLAKDFRVMRQRVLAILWLKEDEEEMEKKMGPLDDSVERLLDAIAYPEFANFGDREFHVAQLPNNPDFKVMPEDWDGTAKDPDEIAMGDISEGG</sequence>
<dbReference type="PANTHER" id="PTHR35476:SF3">
    <property type="entry name" value="SMALL RIBOSOMAL SUBUNIT PROTEIN MS75"/>
    <property type="match status" value="1"/>
</dbReference>
<feature type="compositionally biased region" description="Low complexity" evidence="1">
    <location>
        <begin position="54"/>
        <end position="74"/>
    </location>
</feature>
<proteinExistence type="predicted"/>
<evidence type="ECO:0000313" key="2">
    <source>
        <dbReference type="EMBL" id="KAH9306770.1"/>
    </source>
</evidence>
<name>A0AA38KXH2_TAXCH</name>
<feature type="region of interest" description="Disordered" evidence="1">
    <location>
        <begin position="270"/>
        <end position="296"/>
    </location>
</feature>
<accession>A0AA38KXH2</accession>